<dbReference type="Proteomes" id="UP000313390">
    <property type="component" value="Unassembled WGS sequence"/>
</dbReference>
<gene>
    <name evidence="2" type="ORF">FIB18_00105</name>
    <name evidence="1" type="ORF">GGQ79_000851</name>
</gene>
<dbReference type="EMBL" id="VEWK01000001">
    <property type="protein sequence ID" value="TNV15202.1"/>
    <property type="molecule type" value="Genomic_DNA"/>
</dbReference>
<organism evidence="2 3">
    <name type="scientific">Brucella pecoris</name>
    <dbReference type="NCBI Taxonomy" id="867683"/>
    <lineage>
        <taxon>Bacteria</taxon>
        <taxon>Pseudomonadati</taxon>
        <taxon>Pseudomonadota</taxon>
        <taxon>Alphaproteobacteria</taxon>
        <taxon>Hyphomicrobiales</taxon>
        <taxon>Brucellaceae</taxon>
        <taxon>Brucella/Ochrobactrum group</taxon>
        <taxon>Brucella</taxon>
    </lineage>
</organism>
<dbReference type="EMBL" id="JACIEX010000001">
    <property type="protein sequence ID" value="MBB4092378.1"/>
    <property type="molecule type" value="Genomic_DNA"/>
</dbReference>
<dbReference type="RefSeq" id="WP_140018842.1">
    <property type="nucleotide sequence ID" value="NZ_JACIEX010000001.1"/>
</dbReference>
<dbReference type="Proteomes" id="UP000553980">
    <property type="component" value="Unassembled WGS sequence"/>
</dbReference>
<name>A0A5C5CUL6_9HYPH</name>
<evidence type="ECO:0000313" key="1">
    <source>
        <dbReference type="EMBL" id="MBB4092378.1"/>
    </source>
</evidence>
<proteinExistence type="predicted"/>
<comment type="caution">
    <text evidence="2">The sequence shown here is derived from an EMBL/GenBank/DDBJ whole genome shotgun (WGS) entry which is preliminary data.</text>
</comment>
<evidence type="ECO:0000313" key="4">
    <source>
        <dbReference type="Proteomes" id="UP000553980"/>
    </source>
</evidence>
<reference evidence="2" key="2">
    <citation type="submission" date="2019-06" db="EMBL/GenBank/DDBJ databases">
        <authorList>
            <person name="Hu M."/>
        </authorList>
    </citation>
    <scope>NUCLEOTIDE SEQUENCE</scope>
    <source>
        <strain evidence="2">08RB2639</strain>
    </source>
</reference>
<accession>A0A5C5CUL6</accession>
<reference evidence="2 3" key="1">
    <citation type="journal article" date="2011" name="Int. J. Syst. Evol. Microbiol.">
        <title>Ochrobactrum pecoris sp. nov., isolated from farm animals.</title>
        <authorList>
            <person name="Kampfer P."/>
            <person name="Huber B."/>
            <person name="Busse H.J."/>
            <person name="Scholz H.C."/>
            <person name="Tomaso H."/>
            <person name="Hotzel H."/>
            <person name="Melzer F."/>
        </authorList>
    </citation>
    <scope>NUCLEOTIDE SEQUENCE [LARGE SCALE GENOMIC DNA]</scope>
    <source>
        <strain evidence="2 3">08RB2639</strain>
    </source>
</reference>
<protein>
    <submittedName>
        <fullName evidence="2">Uncharacterized protein</fullName>
    </submittedName>
</protein>
<evidence type="ECO:0000313" key="3">
    <source>
        <dbReference type="Proteomes" id="UP000313390"/>
    </source>
</evidence>
<sequence>MSIDSYHREKFNSAIYCLASPESLNRRLFTAFLSMITVDPEQFTDPELGRRYRELLTRVNSAPEEFEGQGTLQATLNTMSDEEMYDVAKEIISIHNELMYAIKPN</sequence>
<dbReference type="AlphaFoldDB" id="A0A5C5CUL6"/>
<dbReference type="OrthoDB" id="8451447at2"/>
<keyword evidence="4" id="KW-1185">Reference proteome</keyword>
<reference evidence="1 4" key="3">
    <citation type="submission" date="2020-08" db="EMBL/GenBank/DDBJ databases">
        <title>Genomic Encyclopedia of Type Strains, Phase IV (KMG-IV): sequencing the most valuable type-strain genomes for metagenomic binning, comparative biology and taxonomic classification.</title>
        <authorList>
            <person name="Goeker M."/>
        </authorList>
    </citation>
    <scope>NUCLEOTIDE SEQUENCE [LARGE SCALE GENOMIC DNA]</scope>
    <source>
        <strain evidence="1 4">DSM 23868</strain>
    </source>
</reference>
<evidence type="ECO:0000313" key="2">
    <source>
        <dbReference type="EMBL" id="TNV15202.1"/>
    </source>
</evidence>